<dbReference type="Proteomes" id="UP001419268">
    <property type="component" value="Unassembled WGS sequence"/>
</dbReference>
<dbReference type="AlphaFoldDB" id="A0AAP0JHL7"/>
<reference evidence="3 4" key="1">
    <citation type="submission" date="2024-01" db="EMBL/GenBank/DDBJ databases">
        <title>Genome assemblies of Stephania.</title>
        <authorList>
            <person name="Yang L."/>
        </authorList>
    </citation>
    <scope>NUCLEOTIDE SEQUENCE [LARGE SCALE GENOMIC DNA]</scope>
    <source>
        <strain evidence="3">JXDWG</strain>
        <tissue evidence="3">Leaf</tissue>
    </source>
</reference>
<dbReference type="Pfam" id="PF14368">
    <property type="entry name" value="LTP_2"/>
    <property type="match status" value="1"/>
</dbReference>
<evidence type="ECO:0000256" key="1">
    <source>
        <dbReference type="SAM" id="SignalP"/>
    </source>
</evidence>
<dbReference type="PRINTS" id="PR00382">
    <property type="entry name" value="LIPIDTRNSFER"/>
</dbReference>
<dbReference type="PROSITE" id="PS00597">
    <property type="entry name" value="PLANT_LTP"/>
    <property type="match status" value="1"/>
</dbReference>
<evidence type="ECO:0000313" key="4">
    <source>
        <dbReference type="Proteomes" id="UP001419268"/>
    </source>
</evidence>
<dbReference type="InterPro" id="IPR000528">
    <property type="entry name" value="Plant_nsLTP"/>
</dbReference>
<evidence type="ECO:0000313" key="3">
    <source>
        <dbReference type="EMBL" id="KAK9133170.1"/>
    </source>
</evidence>
<name>A0AAP0JHL7_9MAGN</name>
<organism evidence="3 4">
    <name type="scientific">Stephania cephalantha</name>
    <dbReference type="NCBI Taxonomy" id="152367"/>
    <lineage>
        <taxon>Eukaryota</taxon>
        <taxon>Viridiplantae</taxon>
        <taxon>Streptophyta</taxon>
        <taxon>Embryophyta</taxon>
        <taxon>Tracheophyta</taxon>
        <taxon>Spermatophyta</taxon>
        <taxon>Magnoliopsida</taxon>
        <taxon>Ranunculales</taxon>
        <taxon>Menispermaceae</taxon>
        <taxon>Menispermoideae</taxon>
        <taxon>Cissampelideae</taxon>
        <taxon>Stephania</taxon>
    </lineage>
</organism>
<feature type="chain" id="PRO_5042971988" description="Bifunctional inhibitor/plant lipid transfer protein/seed storage helical domain-containing protein" evidence="1">
    <location>
        <begin position="31"/>
        <end position="123"/>
    </location>
</feature>
<protein>
    <recommendedName>
        <fullName evidence="2">Bifunctional inhibitor/plant lipid transfer protein/seed storage helical domain-containing protein</fullName>
    </recommendedName>
</protein>
<keyword evidence="1" id="KW-0732">Signal</keyword>
<proteinExistence type="predicted"/>
<dbReference type="InterPro" id="IPR016140">
    <property type="entry name" value="Bifunc_inhib/LTP/seed_store"/>
</dbReference>
<dbReference type="GO" id="GO:0008289">
    <property type="term" value="F:lipid binding"/>
    <property type="evidence" value="ECO:0007669"/>
    <property type="project" value="InterPro"/>
</dbReference>
<evidence type="ECO:0000259" key="2">
    <source>
        <dbReference type="SMART" id="SM00499"/>
    </source>
</evidence>
<sequence length="123" mass="13268">MGYSNQMWMLMKLLVVGALVVTRSPALTNAQTCGDAKAALFPCGSYLMGFGAAPRPGDKCCSNVKSLNNQAEDRATRRALCQCLKDAAHAYGVKADRARDLPTYCKITLEVPVTPNVDCTRIP</sequence>
<dbReference type="PANTHER" id="PTHR33076">
    <property type="entry name" value="NON-SPECIFIC LIPID-TRANSFER PROTEIN 2-RELATED"/>
    <property type="match status" value="1"/>
</dbReference>
<accession>A0AAP0JHL7</accession>
<keyword evidence="4" id="KW-1185">Reference proteome</keyword>
<dbReference type="EMBL" id="JBBNAG010000005">
    <property type="protein sequence ID" value="KAK9133170.1"/>
    <property type="molecule type" value="Genomic_DNA"/>
</dbReference>
<feature type="domain" description="Bifunctional inhibitor/plant lipid transfer protein/seed storage helical" evidence="2">
    <location>
        <begin position="33"/>
        <end position="119"/>
    </location>
</feature>
<dbReference type="CDD" id="cd01960">
    <property type="entry name" value="nsLTP1"/>
    <property type="match status" value="1"/>
</dbReference>
<gene>
    <name evidence="3" type="ORF">Scep_012698</name>
</gene>
<dbReference type="GO" id="GO:0006869">
    <property type="term" value="P:lipid transport"/>
    <property type="evidence" value="ECO:0007669"/>
    <property type="project" value="InterPro"/>
</dbReference>
<dbReference type="InterPro" id="IPR036312">
    <property type="entry name" value="Bifun_inhib/LTP/seed_sf"/>
</dbReference>
<comment type="caution">
    <text evidence="3">The sequence shown here is derived from an EMBL/GenBank/DDBJ whole genome shotgun (WGS) entry which is preliminary data.</text>
</comment>
<dbReference type="Gene3D" id="1.10.110.10">
    <property type="entry name" value="Plant lipid-transfer and hydrophobic proteins"/>
    <property type="match status" value="1"/>
</dbReference>
<dbReference type="SUPFAM" id="SSF47699">
    <property type="entry name" value="Bifunctional inhibitor/lipid-transfer protein/seed storage 2S albumin"/>
    <property type="match status" value="1"/>
</dbReference>
<dbReference type="SMART" id="SM00499">
    <property type="entry name" value="AAI"/>
    <property type="match status" value="1"/>
</dbReference>
<feature type="signal peptide" evidence="1">
    <location>
        <begin position="1"/>
        <end position="30"/>
    </location>
</feature>